<organism evidence="2">
    <name type="scientific">Scylla olivacea</name>
    <name type="common">Orange mud crab</name>
    <name type="synonym">Cancer olivacea</name>
    <dbReference type="NCBI Taxonomy" id="85551"/>
    <lineage>
        <taxon>Eukaryota</taxon>
        <taxon>Metazoa</taxon>
        <taxon>Ecdysozoa</taxon>
        <taxon>Arthropoda</taxon>
        <taxon>Crustacea</taxon>
        <taxon>Multicrustacea</taxon>
        <taxon>Malacostraca</taxon>
        <taxon>Eumalacostraca</taxon>
        <taxon>Eucarida</taxon>
        <taxon>Decapoda</taxon>
        <taxon>Pleocyemata</taxon>
        <taxon>Brachyura</taxon>
        <taxon>Eubrachyura</taxon>
        <taxon>Portunoidea</taxon>
        <taxon>Portunidae</taxon>
        <taxon>Portuninae</taxon>
        <taxon>Scylla</taxon>
    </lineage>
</organism>
<dbReference type="GO" id="GO:0015074">
    <property type="term" value="P:DNA integration"/>
    <property type="evidence" value="ECO:0007669"/>
    <property type="project" value="InterPro"/>
</dbReference>
<dbReference type="PANTHER" id="PTHR47331:SF2">
    <property type="match status" value="1"/>
</dbReference>
<dbReference type="Pfam" id="PF18701">
    <property type="entry name" value="DUF5641"/>
    <property type="match status" value="1"/>
</dbReference>
<dbReference type="GO" id="GO:0003676">
    <property type="term" value="F:nucleic acid binding"/>
    <property type="evidence" value="ECO:0007669"/>
    <property type="project" value="InterPro"/>
</dbReference>
<dbReference type="PROSITE" id="PS50994">
    <property type="entry name" value="INTEGRASE"/>
    <property type="match status" value="1"/>
</dbReference>
<accession>A0A0P4VVJ2</accession>
<evidence type="ECO:0000313" key="2">
    <source>
        <dbReference type="EMBL" id="JAI56838.1"/>
    </source>
</evidence>
<protein>
    <recommendedName>
        <fullName evidence="1">Integrase catalytic domain-containing protein</fullName>
    </recommendedName>
</protein>
<dbReference type="SUPFAM" id="SSF53098">
    <property type="entry name" value="Ribonuclease H-like"/>
    <property type="match status" value="1"/>
</dbReference>
<dbReference type="InterPro" id="IPR036397">
    <property type="entry name" value="RNaseH_sf"/>
</dbReference>
<dbReference type="InterPro" id="IPR040676">
    <property type="entry name" value="DUF5641"/>
</dbReference>
<dbReference type="PANTHER" id="PTHR47331">
    <property type="entry name" value="PHD-TYPE DOMAIN-CONTAINING PROTEIN"/>
    <property type="match status" value="1"/>
</dbReference>
<dbReference type="EMBL" id="GDRN01110957">
    <property type="protein sequence ID" value="JAI56838.1"/>
    <property type="molecule type" value="Transcribed_RNA"/>
</dbReference>
<dbReference type="Gene3D" id="3.30.420.10">
    <property type="entry name" value="Ribonuclease H-like superfamily/Ribonuclease H"/>
    <property type="match status" value="1"/>
</dbReference>
<proteinExistence type="predicted"/>
<feature type="domain" description="Integrase catalytic" evidence="1">
    <location>
        <begin position="9"/>
        <end position="189"/>
    </location>
</feature>
<dbReference type="AlphaFoldDB" id="A0A0P4VVJ2"/>
<evidence type="ECO:0000259" key="1">
    <source>
        <dbReference type="PROSITE" id="PS50994"/>
    </source>
</evidence>
<dbReference type="InterPro" id="IPR001584">
    <property type="entry name" value="Integrase_cat-core"/>
</dbReference>
<reference evidence="2" key="1">
    <citation type="submission" date="2015-09" db="EMBL/GenBank/DDBJ databases">
        <title>Scylla olivacea transcriptome.</title>
        <authorList>
            <person name="Ikhwanuddin M."/>
        </authorList>
    </citation>
    <scope>NUCLEOTIDE SEQUENCE</scope>
</reference>
<name>A0A0P4VVJ2_SCYOL</name>
<dbReference type="InterPro" id="IPR012337">
    <property type="entry name" value="RNaseH-like_sf"/>
</dbReference>
<sequence length="249" mass="28631">MDQVLEERMKPTPPFYHTAVDLFGPFNIKDTVKRRTHGKVYGVIFNCLVTRAVYVDLAEGYSASDFMATYQRFISVRGAPRILYSDRGSQLIAAGKNIERIGKNEGVTWKYNRPSDAPWYNGASESLIKSVKRNLCIAIGDSVLTFGELQTALFNVASMMNERPIGVKPCFNLELGNYLCPNDLLLGRASVKCPQGIYESDGDHKRRLEFIQKIVESFWRKWQRDFFPTMVVRQKWHTNRRNVRVMMCV</sequence>